<dbReference type="Gene3D" id="2.30.30.180">
    <property type="entry name" value="Ribosome maturation factor RimP, C-terminal domain"/>
    <property type="match status" value="1"/>
</dbReference>
<dbReference type="FunFam" id="3.30.300.70:FF:000001">
    <property type="entry name" value="Ribosome maturation factor RimP"/>
    <property type="match status" value="1"/>
</dbReference>
<dbReference type="InterPro" id="IPR036847">
    <property type="entry name" value="RimP_C_sf"/>
</dbReference>
<name>A0A8J6N3T0_9DELT</name>
<dbReference type="EMBL" id="JACNJD010000383">
    <property type="protein sequence ID" value="MBC8179418.1"/>
    <property type="molecule type" value="Genomic_DNA"/>
</dbReference>
<dbReference type="GO" id="GO:0006412">
    <property type="term" value="P:translation"/>
    <property type="evidence" value="ECO:0007669"/>
    <property type="project" value="TreeGrafter"/>
</dbReference>
<protein>
    <recommendedName>
        <fullName evidence="3">Ribosome maturation factor RimP</fullName>
    </recommendedName>
</protein>
<evidence type="ECO:0000259" key="5">
    <source>
        <dbReference type="Pfam" id="PF17384"/>
    </source>
</evidence>
<keyword evidence="2 3" id="KW-0690">Ribosome biogenesis</keyword>
<evidence type="ECO:0000313" key="6">
    <source>
        <dbReference type="EMBL" id="MBC8179418.1"/>
    </source>
</evidence>
<feature type="domain" description="Ribosome maturation factor RimP C-terminal" evidence="5">
    <location>
        <begin position="90"/>
        <end position="155"/>
    </location>
</feature>
<dbReference type="PANTHER" id="PTHR33867">
    <property type="entry name" value="RIBOSOME MATURATION FACTOR RIMP"/>
    <property type="match status" value="1"/>
</dbReference>
<dbReference type="Pfam" id="PF17384">
    <property type="entry name" value="DUF150_C"/>
    <property type="match status" value="1"/>
</dbReference>
<dbReference type="GO" id="GO:0005829">
    <property type="term" value="C:cytosol"/>
    <property type="evidence" value="ECO:0007669"/>
    <property type="project" value="TreeGrafter"/>
</dbReference>
<organism evidence="6 7">
    <name type="scientific">Candidatus Desulfacyla euxinica</name>
    <dbReference type="NCBI Taxonomy" id="2841693"/>
    <lineage>
        <taxon>Bacteria</taxon>
        <taxon>Deltaproteobacteria</taxon>
        <taxon>Candidatus Desulfacyla</taxon>
    </lineage>
</organism>
<dbReference type="SUPFAM" id="SSF74942">
    <property type="entry name" value="YhbC-like, C-terminal domain"/>
    <property type="match status" value="1"/>
</dbReference>
<evidence type="ECO:0000313" key="7">
    <source>
        <dbReference type="Proteomes" id="UP000650524"/>
    </source>
</evidence>
<dbReference type="SUPFAM" id="SSF75420">
    <property type="entry name" value="YhbC-like, N-terminal domain"/>
    <property type="match status" value="1"/>
</dbReference>
<dbReference type="PANTHER" id="PTHR33867:SF1">
    <property type="entry name" value="RIBOSOME MATURATION FACTOR RIMP"/>
    <property type="match status" value="1"/>
</dbReference>
<dbReference type="Proteomes" id="UP000650524">
    <property type="component" value="Unassembled WGS sequence"/>
</dbReference>
<evidence type="ECO:0000256" key="3">
    <source>
        <dbReference type="HAMAP-Rule" id="MF_01077"/>
    </source>
</evidence>
<evidence type="ECO:0000256" key="2">
    <source>
        <dbReference type="ARBA" id="ARBA00022517"/>
    </source>
</evidence>
<dbReference type="GO" id="GO:0000028">
    <property type="term" value="P:ribosomal small subunit assembly"/>
    <property type="evidence" value="ECO:0007669"/>
    <property type="project" value="TreeGrafter"/>
</dbReference>
<proteinExistence type="inferred from homology"/>
<comment type="similarity">
    <text evidence="3">Belongs to the RimP family.</text>
</comment>
<accession>A0A8J6N3T0</accession>
<evidence type="ECO:0000256" key="1">
    <source>
        <dbReference type="ARBA" id="ARBA00022490"/>
    </source>
</evidence>
<sequence>MSEMTSPIIREVCALIEPILDEIEIELVDIEYLFEQGRWILRIYVDKSGGITLDHCTRVSREIGDLIEVKDIFHQGYVLEVSSPGLNRRLKKEKDFQRAVGKDMKIRMTTPFEGQRNFRGNLQSFKDGILCLSVKDDLILLSYGDVEKANLVYDFGD</sequence>
<dbReference type="InterPro" id="IPR028998">
    <property type="entry name" value="RimP_C"/>
</dbReference>
<feature type="domain" description="Ribosome maturation factor RimP N-terminal" evidence="4">
    <location>
        <begin position="15"/>
        <end position="86"/>
    </location>
</feature>
<dbReference type="HAMAP" id="MF_01077">
    <property type="entry name" value="RimP"/>
    <property type="match status" value="1"/>
</dbReference>
<dbReference type="InterPro" id="IPR035956">
    <property type="entry name" value="RimP_N_sf"/>
</dbReference>
<comment type="function">
    <text evidence="3">Required for maturation of 30S ribosomal subunits.</text>
</comment>
<dbReference type="Pfam" id="PF02576">
    <property type="entry name" value="RimP_N"/>
    <property type="match status" value="1"/>
</dbReference>
<reference evidence="6 7" key="1">
    <citation type="submission" date="2020-08" db="EMBL/GenBank/DDBJ databases">
        <title>Bridging the membrane lipid divide: bacteria of the FCB group superphylum have the potential to synthesize archaeal ether lipids.</title>
        <authorList>
            <person name="Villanueva L."/>
            <person name="Von Meijenfeldt F.A.B."/>
            <person name="Westbye A.B."/>
            <person name="Yadav S."/>
            <person name="Hopmans E.C."/>
            <person name="Dutilh B.E."/>
            <person name="Sinninghe Damste J.S."/>
        </authorList>
    </citation>
    <scope>NUCLEOTIDE SEQUENCE [LARGE SCALE GENOMIC DNA]</scope>
    <source>
        <strain evidence="6">NIOZ-UU27</strain>
    </source>
</reference>
<comment type="caution">
    <text evidence="6">The sequence shown here is derived from an EMBL/GenBank/DDBJ whole genome shotgun (WGS) entry which is preliminary data.</text>
</comment>
<evidence type="ECO:0000259" key="4">
    <source>
        <dbReference type="Pfam" id="PF02576"/>
    </source>
</evidence>
<keyword evidence="1 3" id="KW-0963">Cytoplasm</keyword>
<dbReference type="Gene3D" id="3.30.300.70">
    <property type="entry name" value="RimP-like superfamily, N-terminal"/>
    <property type="match status" value="1"/>
</dbReference>
<dbReference type="InterPro" id="IPR028989">
    <property type="entry name" value="RimP_N"/>
</dbReference>
<gene>
    <name evidence="3" type="primary">rimP</name>
    <name evidence="6" type="ORF">H8E19_18590</name>
</gene>
<comment type="subcellular location">
    <subcellularLocation>
        <location evidence="3">Cytoplasm</location>
    </subcellularLocation>
</comment>
<dbReference type="CDD" id="cd01734">
    <property type="entry name" value="YlxS_C"/>
    <property type="match status" value="1"/>
</dbReference>
<dbReference type="InterPro" id="IPR003728">
    <property type="entry name" value="Ribosome_maturation_RimP"/>
</dbReference>
<dbReference type="AlphaFoldDB" id="A0A8J6N3T0"/>